<feature type="domain" description="Thioredoxin" evidence="2">
    <location>
        <begin position="9"/>
        <end position="53"/>
    </location>
</feature>
<sequence>MSHYEEVKVHGYDEFCKAVSERKGKDIFAYFSGNKDDQGMSWCPDCVKGNTIIIVL</sequence>
<dbReference type="EMBL" id="BT079343">
    <property type="protein sequence ID" value="ACO13767.1"/>
    <property type="molecule type" value="mRNA"/>
</dbReference>
<evidence type="ECO:0000313" key="3">
    <source>
        <dbReference type="EMBL" id="ACO13767.1"/>
    </source>
</evidence>
<proteinExistence type="evidence at transcript level"/>
<dbReference type="InterPro" id="IPR036249">
    <property type="entry name" value="Thioredoxin-like_sf"/>
</dbReference>
<organism evidence="3">
    <name type="scientific">Esox lucius</name>
    <name type="common">Northern pike</name>
    <dbReference type="NCBI Taxonomy" id="8010"/>
    <lineage>
        <taxon>Eukaryota</taxon>
        <taxon>Metazoa</taxon>
        <taxon>Chordata</taxon>
        <taxon>Craniata</taxon>
        <taxon>Vertebrata</taxon>
        <taxon>Euteleostomi</taxon>
        <taxon>Actinopterygii</taxon>
        <taxon>Neopterygii</taxon>
        <taxon>Teleostei</taxon>
        <taxon>Protacanthopterygii</taxon>
        <taxon>Esociformes</taxon>
        <taxon>Esocidae</taxon>
        <taxon>Esox</taxon>
    </lineage>
</organism>
<dbReference type="Gene3D" id="3.40.30.10">
    <property type="entry name" value="Glutaredoxin"/>
    <property type="match status" value="1"/>
</dbReference>
<reference evidence="3" key="1">
    <citation type="journal article" date="2010" name="BMC Genomics">
        <title>Salmo salar and Esox lucius full-length cDNA sequences reveal changes in evolutionary pressures on a post-tetraploidization genome.</title>
        <authorList>
            <person name="Leong J.S."/>
            <person name="Jantzen S.G."/>
            <person name="von Schalburg K.R."/>
            <person name="Cooper G.A."/>
            <person name="Messmer A.M."/>
            <person name="Liao N.Y."/>
            <person name="Munro S."/>
            <person name="Moore R."/>
            <person name="Holt R.A."/>
            <person name="Jones S.J."/>
            <person name="Davidson W.S."/>
            <person name="Koop B.F."/>
        </authorList>
    </citation>
    <scope>NUCLEOTIDE SEQUENCE</scope>
    <source>
        <tissue evidence="3">Head kidney</tissue>
    </source>
</reference>
<accession>C1BXL4</accession>
<gene>
    <name evidence="3" type="primary">TXD17</name>
</gene>
<dbReference type="AlphaFoldDB" id="C1BXL4"/>
<evidence type="ECO:0000256" key="1">
    <source>
        <dbReference type="ARBA" id="ARBA00016949"/>
    </source>
</evidence>
<name>C1BXL4_ESOLU</name>
<evidence type="ECO:0000259" key="2">
    <source>
        <dbReference type="Pfam" id="PF06110"/>
    </source>
</evidence>
<protein>
    <recommendedName>
        <fullName evidence="1">Thioredoxin domain-containing protein 17</fullName>
    </recommendedName>
</protein>
<dbReference type="InterPro" id="IPR010357">
    <property type="entry name" value="TXNDC17_dom"/>
</dbReference>
<dbReference type="SUPFAM" id="SSF52833">
    <property type="entry name" value="Thioredoxin-like"/>
    <property type="match status" value="1"/>
</dbReference>
<dbReference type="Pfam" id="PF06110">
    <property type="entry name" value="TXD17-like_Trx"/>
    <property type="match status" value="1"/>
</dbReference>
<reference evidence="3" key="2">
    <citation type="submission" date="2010-07" db="EMBL/GenBank/DDBJ databases">
        <title>Esox lucius ESTs and full-length cDNAs.</title>
        <authorList>
            <consortium name="cGRASP (B.F. Koop &amp; W.S. Davidson)"/>
            <person name="Leong J."/>
            <person name="Jantzen S."/>
            <person name="Cooper G."/>
            <person name="Davidson W.S."/>
            <person name="Koop B.F."/>
        </authorList>
    </citation>
    <scope>NUCLEOTIDE SEQUENCE</scope>
    <source>
        <tissue evidence="3">Head kidney</tissue>
    </source>
</reference>